<feature type="domain" description="RNase H type-1" evidence="1">
    <location>
        <begin position="186"/>
        <end position="297"/>
    </location>
</feature>
<dbReference type="GO" id="GO:0004523">
    <property type="term" value="F:RNA-DNA hybrid ribonuclease activity"/>
    <property type="evidence" value="ECO:0007669"/>
    <property type="project" value="InterPro"/>
</dbReference>
<dbReference type="SUPFAM" id="SSF53098">
    <property type="entry name" value="Ribonuclease H-like"/>
    <property type="match status" value="1"/>
</dbReference>
<dbReference type="Pfam" id="PF00075">
    <property type="entry name" value="RNase_H"/>
    <property type="match status" value="1"/>
</dbReference>
<dbReference type="Gene3D" id="3.30.420.10">
    <property type="entry name" value="Ribonuclease H-like superfamily/Ribonuclease H"/>
    <property type="match status" value="1"/>
</dbReference>
<dbReference type="InterPro" id="IPR002156">
    <property type="entry name" value="RNaseH_domain"/>
</dbReference>
<accession>A0A5K7XX80</accession>
<evidence type="ECO:0000313" key="2">
    <source>
        <dbReference type="EMBL" id="BBO54058.1"/>
    </source>
</evidence>
<name>A0A5K7XX80_9VIRU</name>
<protein>
    <recommendedName>
        <fullName evidence="1">RNase H type-1 domain-containing protein</fullName>
    </recommendedName>
</protein>
<proteinExistence type="predicted"/>
<evidence type="ECO:0000259" key="1">
    <source>
        <dbReference type="Pfam" id="PF00075"/>
    </source>
</evidence>
<dbReference type="EMBL" id="LC506465">
    <property type="protein sequence ID" value="BBO54058.1"/>
    <property type="molecule type" value="Genomic_DNA"/>
</dbReference>
<sequence length="331" mass="37714">MHPKWQKIIKDPNLDTTPFSYCLPNNVKVVVIGFNNLPLSHTFLSVQGVLFLDHLFEHIISALSYKLSQKIYFLFYGAATYKFERSINPNKDKIIKLENLDEATPLFESLGINPDPLGNTTICAVDGACKENGLPTCRASYCASIMTGPVMGHVITQILVPYQYHLVPSGPLSVHTKIVPDYNKFIPPTNNRAEFLGPCQLMLSLFQSGIRGDIVIISDSRLFVRMTTKWYAAHKKYKNDDLANMAHFLFHELKKVCRSVQIIEIRSHKKSPNPTKPLLYLAWLGNDFVDKMAYQACHKKIEWREGYCDVIKRGKGPSLYVFDKLINLIFK</sequence>
<dbReference type="InterPro" id="IPR036397">
    <property type="entry name" value="RNaseH_sf"/>
</dbReference>
<reference evidence="2" key="1">
    <citation type="journal article" date="2020" name="Sci. Rep.">
        <title>A novel Asfarvirus-like virus identified as a potential cause of mass mortality of abalone.</title>
        <authorList>
            <person name="Matsuyama T."/>
            <person name="Takano T."/>
            <person name="Nishiki I."/>
            <person name="Fujiwara A."/>
            <person name="Kiryu I."/>
            <person name="Inada M."/>
            <person name="Sakai T."/>
            <person name="Terashima S."/>
            <person name="Matsuura Y."/>
            <person name="Isowa K."/>
            <person name="Nakayasu C."/>
        </authorList>
    </citation>
    <scope>NUCLEOTIDE SEQUENCE</scope>
</reference>
<dbReference type="InterPro" id="IPR012337">
    <property type="entry name" value="RNaseH-like_sf"/>
</dbReference>
<dbReference type="GO" id="GO:0003676">
    <property type="term" value="F:nucleic acid binding"/>
    <property type="evidence" value="ECO:0007669"/>
    <property type="project" value="InterPro"/>
</dbReference>
<organism evidence="2">
    <name type="scientific">Abalone asfa-like virus</name>
    <dbReference type="NCBI Taxonomy" id="2839893"/>
    <lineage>
        <taxon>Viruses</taxon>
        <taxon>Varidnaviria</taxon>
        <taxon>Bamfordvirae</taxon>
        <taxon>Nucleocytoviricota</taxon>
        <taxon>Pokkesviricetes</taxon>
        <taxon>Asfuvirales</taxon>
        <taxon>Asfarviridae</taxon>
    </lineage>
</organism>